<evidence type="ECO:0000313" key="15">
    <source>
        <dbReference type="Proteomes" id="UP000078435"/>
    </source>
</evidence>
<feature type="binding site" evidence="12">
    <location>
        <position position="167"/>
    </location>
    <ligand>
        <name>Mg(2+)</name>
        <dbReference type="ChEBI" id="CHEBI:18420"/>
    </ligand>
</feature>
<feature type="active site" description="Proton donor/acceptor" evidence="10">
    <location>
        <position position="10"/>
    </location>
</feature>
<dbReference type="InterPro" id="IPR036412">
    <property type="entry name" value="HAD-like_sf"/>
</dbReference>
<dbReference type="GO" id="GO:0008801">
    <property type="term" value="F:beta-phosphoglucomutase activity"/>
    <property type="evidence" value="ECO:0007669"/>
    <property type="project" value="UniProtKB-EC"/>
</dbReference>
<organism evidence="14 15">
    <name type="scientific">Aeromonas enteropelogenes</name>
    <name type="common">Aeromonas trota</name>
    <dbReference type="NCBI Taxonomy" id="29489"/>
    <lineage>
        <taxon>Bacteria</taxon>
        <taxon>Pseudomonadati</taxon>
        <taxon>Pseudomonadota</taxon>
        <taxon>Gammaproteobacteria</taxon>
        <taxon>Aeromonadales</taxon>
        <taxon>Aeromonadaceae</taxon>
        <taxon>Aeromonas</taxon>
    </lineage>
</organism>
<dbReference type="Proteomes" id="UP000078435">
    <property type="component" value="Unassembled WGS sequence"/>
</dbReference>
<evidence type="ECO:0000256" key="10">
    <source>
        <dbReference type="PIRSR" id="PIRSR610972-1"/>
    </source>
</evidence>
<dbReference type="SFLD" id="SFLDG01135">
    <property type="entry name" value="C1.5.6:_HAD__Beta-PGM__Phospha"/>
    <property type="match status" value="1"/>
</dbReference>
<feature type="binding site" evidence="12">
    <location>
        <position position="166"/>
    </location>
    <ligand>
        <name>Mg(2+)</name>
        <dbReference type="ChEBI" id="CHEBI:18420"/>
    </ligand>
</feature>
<reference evidence="14 15" key="1">
    <citation type="submission" date="2016-02" db="EMBL/GenBank/DDBJ databases">
        <title>Draft genome sequence of Aeromonas trota strain 1999lcr isolated from cerebrospinal fluid (CSF).</title>
        <authorList>
            <person name="Dallagassa C.B."/>
            <person name="Prediger K.C."/>
            <person name="Weiss V.A."/>
            <person name="Assis F.E."/>
            <person name="Baura V."/>
            <person name="Cruz L.M."/>
            <person name="Souza E.M."/>
            <person name="Pedrosa F.O."/>
            <person name="Fadel-Picheth C.M."/>
        </authorList>
    </citation>
    <scope>NUCLEOTIDE SEQUENCE [LARGE SCALE GENOMIC DNA]</scope>
    <source>
        <strain evidence="14 15">1999lcr</strain>
    </source>
</reference>
<dbReference type="SFLD" id="SFLDG01129">
    <property type="entry name" value="C1.5:_HAD__Beta-PGM__Phosphata"/>
    <property type="match status" value="1"/>
</dbReference>
<dbReference type="NCBIfam" id="TIGR02009">
    <property type="entry name" value="PGMB-YQAB-SF"/>
    <property type="match status" value="1"/>
</dbReference>
<evidence type="ECO:0000256" key="3">
    <source>
        <dbReference type="ARBA" id="ARBA00022723"/>
    </source>
</evidence>
<evidence type="ECO:0000256" key="8">
    <source>
        <dbReference type="ARBA" id="ARBA00044968"/>
    </source>
</evidence>
<dbReference type="InterPro" id="IPR010976">
    <property type="entry name" value="B-phosphoglucomutase_hydrolase"/>
</dbReference>
<feature type="active site" description="Nucleophile" evidence="10">
    <location>
        <position position="8"/>
    </location>
</feature>
<gene>
    <name evidence="14" type="ORF">LCR_02955</name>
</gene>
<dbReference type="InterPro" id="IPR010972">
    <property type="entry name" value="Beta-PGM"/>
</dbReference>
<evidence type="ECO:0000256" key="13">
    <source>
        <dbReference type="PIRSR" id="PIRSR610972-4"/>
    </source>
</evidence>
<dbReference type="OrthoDB" id="9800058at2"/>
<feature type="binding site" evidence="11">
    <location>
        <position position="24"/>
    </location>
    <ligand>
        <name>substrate</name>
    </ligand>
</feature>
<evidence type="ECO:0000313" key="14">
    <source>
        <dbReference type="EMBL" id="KXU78870.1"/>
    </source>
</evidence>
<feature type="binding site" evidence="11">
    <location>
        <position position="51"/>
    </location>
    <ligand>
        <name>substrate</name>
    </ligand>
</feature>
<proteinExistence type="inferred from homology"/>
<dbReference type="NCBIfam" id="TIGR01509">
    <property type="entry name" value="HAD-SF-IA-v3"/>
    <property type="match status" value="1"/>
</dbReference>
<dbReference type="PANTHER" id="PTHR46193:SF18">
    <property type="entry name" value="HEXITOL PHOSPHATASE B"/>
    <property type="match status" value="1"/>
</dbReference>
<feature type="site" description="Important for catalytic activity and assists the phosphoryl transfer reaction to Asp8 by balancing charge and orienting the reacting groups" evidence="13">
    <location>
        <position position="111"/>
    </location>
</feature>
<evidence type="ECO:0000256" key="5">
    <source>
        <dbReference type="ARBA" id="ARBA00023235"/>
    </source>
</evidence>
<name>A0A175VEB2_AEREN</name>
<dbReference type="GO" id="GO:0000287">
    <property type="term" value="F:magnesium ion binding"/>
    <property type="evidence" value="ECO:0007669"/>
    <property type="project" value="InterPro"/>
</dbReference>
<comment type="similarity">
    <text evidence="1">Belongs to the HAD-like hydrolase superfamily. CbbY/CbbZ/Gph/YieH family.</text>
</comment>
<dbReference type="RefSeq" id="WP_026457763.1">
    <property type="nucleotide sequence ID" value="NZ_JAZDDO010000001.1"/>
</dbReference>
<evidence type="ECO:0000256" key="2">
    <source>
        <dbReference type="ARBA" id="ARBA00022553"/>
    </source>
</evidence>
<dbReference type="EMBL" id="JMGO02000016">
    <property type="protein sequence ID" value="KXU78870.1"/>
    <property type="molecule type" value="Genomic_DNA"/>
</dbReference>
<evidence type="ECO:0000256" key="1">
    <source>
        <dbReference type="ARBA" id="ARBA00006171"/>
    </source>
</evidence>
<feature type="binding site" evidence="11">
    <location>
        <begin position="111"/>
        <end position="115"/>
    </location>
    <ligand>
        <name>substrate</name>
    </ligand>
</feature>
<keyword evidence="2" id="KW-0597">Phosphoprotein</keyword>
<dbReference type="CDD" id="cd02598">
    <property type="entry name" value="HAD_BPGM"/>
    <property type="match status" value="1"/>
</dbReference>
<dbReference type="InterPro" id="IPR023214">
    <property type="entry name" value="HAD_sf"/>
</dbReference>
<evidence type="ECO:0000256" key="7">
    <source>
        <dbReference type="ARBA" id="ARBA00044926"/>
    </source>
</evidence>
<keyword evidence="3 12" id="KW-0479">Metal-binding</keyword>
<feature type="binding site" evidence="12">
    <location>
        <position position="10"/>
    </location>
    <ligand>
        <name>Mg(2+)</name>
        <dbReference type="ChEBI" id="CHEBI:18420"/>
    </ligand>
</feature>
<dbReference type="Gene3D" id="3.40.50.1000">
    <property type="entry name" value="HAD superfamily/HAD-like"/>
    <property type="match status" value="1"/>
</dbReference>
<dbReference type="InterPro" id="IPR006439">
    <property type="entry name" value="HAD-SF_hydro_IA"/>
</dbReference>
<comment type="caution">
    <text evidence="14">The sequence shown here is derived from an EMBL/GenBank/DDBJ whole genome shotgun (WGS) entry which is preliminary data.</text>
</comment>
<feature type="binding site" evidence="11">
    <location>
        <begin position="43"/>
        <end position="48"/>
    </location>
    <ligand>
        <name>substrate</name>
    </ligand>
</feature>
<dbReference type="EC" id="5.4.2.6" evidence="8"/>
<dbReference type="Pfam" id="PF00702">
    <property type="entry name" value="Hydrolase"/>
    <property type="match status" value="1"/>
</dbReference>
<evidence type="ECO:0000256" key="4">
    <source>
        <dbReference type="ARBA" id="ARBA00022842"/>
    </source>
</evidence>
<protein>
    <recommendedName>
        <fullName evidence="9">Beta-phosphoglucomutase</fullName>
        <ecNumber evidence="8">5.4.2.6</ecNumber>
    </recommendedName>
</protein>
<feature type="binding site" evidence="11">
    <location>
        <position position="73"/>
    </location>
    <ligand>
        <name>substrate</name>
    </ligand>
</feature>
<dbReference type="GO" id="GO:0005975">
    <property type="term" value="P:carbohydrate metabolic process"/>
    <property type="evidence" value="ECO:0007669"/>
    <property type="project" value="InterPro"/>
</dbReference>
<feature type="site" description="Important for catalytic activity and assists the phosphoryl transfer reaction to Asp8 by balancing charge and orienting the reacting groups" evidence="13">
    <location>
        <position position="142"/>
    </location>
</feature>
<dbReference type="AlphaFoldDB" id="A0A175VEB2"/>
<comment type="catalytic activity">
    <reaction evidence="7">
        <text>beta-D-glucose 1-phosphate = beta-D-glucose 6-phosphate</text>
        <dbReference type="Rhea" id="RHEA:20113"/>
        <dbReference type="ChEBI" id="CHEBI:57684"/>
        <dbReference type="ChEBI" id="CHEBI:58247"/>
        <dbReference type="EC" id="5.4.2.6"/>
    </reaction>
</comment>
<dbReference type="SFLD" id="SFLDS00003">
    <property type="entry name" value="Haloacid_Dehalogenase"/>
    <property type="match status" value="1"/>
</dbReference>
<keyword evidence="6" id="KW-0119">Carbohydrate metabolism</keyword>
<dbReference type="NCBIfam" id="TIGR01990">
    <property type="entry name" value="bPGM"/>
    <property type="match status" value="1"/>
</dbReference>
<dbReference type="PANTHER" id="PTHR46193">
    <property type="entry name" value="6-PHOSPHOGLUCONATE PHOSPHATASE"/>
    <property type="match status" value="1"/>
</dbReference>
<dbReference type="Gene3D" id="1.10.150.240">
    <property type="entry name" value="Putative phosphatase, domain 2"/>
    <property type="match status" value="1"/>
</dbReference>
<dbReference type="InterPro" id="IPR023198">
    <property type="entry name" value="PGP-like_dom2"/>
</dbReference>
<accession>A0A175VEB2</accession>
<sequence length="220" mass="24352">MCKAFIFDLDGVITDTAELHFQAWLRMANEEGYYFDRKINEQLRGVSRRTSLSIILAGTKLSEIQTTVLMARKNKYYLEQLESLSEKDILPGIRSLLLELNARGIKVAVASASKNARYVLYQLGLIPLFDAICDGWSVVRSKPEPDIFIHAAGQLRVNTCDCIVMEDAEAGIHAARAAGMQVVGIGPSARVGQADWHFNDTATFDLTTVLENAEPNMMPG</sequence>
<evidence type="ECO:0000256" key="12">
    <source>
        <dbReference type="PIRSR" id="PIRSR610972-3"/>
    </source>
</evidence>
<feature type="binding site" evidence="11">
    <location>
        <begin position="8"/>
        <end position="10"/>
    </location>
    <ligand>
        <name>substrate</name>
    </ligand>
</feature>
<evidence type="ECO:0000256" key="9">
    <source>
        <dbReference type="ARBA" id="ARBA00044991"/>
    </source>
</evidence>
<dbReference type="SUPFAM" id="SSF56784">
    <property type="entry name" value="HAD-like"/>
    <property type="match status" value="1"/>
</dbReference>
<feature type="binding site" evidence="11">
    <location>
        <position position="142"/>
    </location>
    <ligand>
        <name>substrate</name>
    </ligand>
</feature>
<feature type="binding site" evidence="12">
    <location>
        <position position="8"/>
    </location>
    <ligand>
        <name>Mg(2+)</name>
        <dbReference type="ChEBI" id="CHEBI:18420"/>
    </ligand>
</feature>
<comment type="cofactor">
    <cofactor evidence="12">
        <name>Mg(2+)</name>
        <dbReference type="ChEBI" id="CHEBI:18420"/>
    </cofactor>
    <text evidence="12">Binds 2 magnesium ions per subunit.</text>
</comment>
<keyword evidence="4 12" id="KW-0460">Magnesium</keyword>
<evidence type="ECO:0000256" key="11">
    <source>
        <dbReference type="PIRSR" id="PIRSR610972-2"/>
    </source>
</evidence>
<dbReference type="InterPro" id="IPR051600">
    <property type="entry name" value="Beta-PGM-like"/>
</dbReference>
<keyword evidence="5" id="KW-0413">Isomerase</keyword>
<evidence type="ECO:0000256" key="6">
    <source>
        <dbReference type="ARBA" id="ARBA00023277"/>
    </source>
</evidence>